<reference evidence="2" key="1">
    <citation type="journal article" date="2014" name="Int. J. Syst. Evol. Microbiol.">
        <title>Complete genome sequence of Corynebacterium casei LMG S-19264T (=DSM 44701T), isolated from a smear-ripened cheese.</title>
        <authorList>
            <consortium name="US DOE Joint Genome Institute (JGI-PGF)"/>
            <person name="Walter F."/>
            <person name="Albersmeier A."/>
            <person name="Kalinowski J."/>
            <person name="Ruckert C."/>
        </authorList>
    </citation>
    <scope>NUCLEOTIDE SEQUENCE</scope>
    <source>
        <strain evidence="2">JCM 14371</strain>
    </source>
</reference>
<evidence type="ECO:0000313" key="2">
    <source>
        <dbReference type="EMBL" id="GGJ61287.1"/>
    </source>
</evidence>
<dbReference type="RefSeq" id="WP_229670647.1">
    <property type="nucleotide sequence ID" value="NZ_BMOE01000001.1"/>
</dbReference>
<protein>
    <submittedName>
        <fullName evidence="2">Molybdenum cofactor biosysynthesis protein</fullName>
    </submittedName>
</protein>
<feature type="domain" description="MOSC" evidence="1">
    <location>
        <begin position="30"/>
        <end position="174"/>
    </location>
</feature>
<dbReference type="SUPFAM" id="SSF50800">
    <property type="entry name" value="PK beta-barrel domain-like"/>
    <property type="match status" value="1"/>
</dbReference>
<evidence type="ECO:0000313" key="3">
    <source>
        <dbReference type="Proteomes" id="UP000635726"/>
    </source>
</evidence>
<dbReference type="GO" id="GO:0030170">
    <property type="term" value="F:pyridoxal phosphate binding"/>
    <property type="evidence" value="ECO:0007669"/>
    <property type="project" value="InterPro"/>
</dbReference>
<dbReference type="PANTHER" id="PTHR30212:SF2">
    <property type="entry name" value="PROTEIN YIIM"/>
    <property type="match status" value="1"/>
</dbReference>
<comment type="caution">
    <text evidence="2">The sequence shown here is derived from an EMBL/GenBank/DDBJ whole genome shotgun (WGS) entry which is preliminary data.</text>
</comment>
<organism evidence="2 3">
    <name type="scientific">Deinococcus aquiradiocola</name>
    <dbReference type="NCBI Taxonomy" id="393059"/>
    <lineage>
        <taxon>Bacteria</taxon>
        <taxon>Thermotogati</taxon>
        <taxon>Deinococcota</taxon>
        <taxon>Deinococci</taxon>
        <taxon>Deinococcales</taxon>
        <taxon>Deinococcaceae</taxon>
        <taxon>Deinococcus</taxon>
    </lineage>
</organism>
<keyword evidence="3" id="KW-1185">Reference proteome</keyword>
<dbReference type="InterPro" id="IPR052353">
    <property type="entry name" value="Benzoxazolinone_Detox_Enz"/>
</dbReference>
<dbReference type="GO" id="GO:0003824">
    <property type="term" value="F:catalytic activity"/>
    <property type="evidence" value="ECO:0007669"/>
    <property type="project" value="InterPro"/>
</dbReference>
<accession>A0A917P4H4</accession>
<dbReference type="GO" id="GO:0030151">
    <property type="term" value="F:molybdenum ion binding"/>
    <property type="evidence" value="ECO:0007669"/>
    <property type="project" value="InterPro"/>
</dbReference>
<dbReference type="PANTHER" id="PTHR30212">
    <property type="entry name" value="PROTEIN YIIM"/>
    <property type="match status" value="1"/>
</dbReference>
<dbReference type="PROSITE" id="PS51340">
    <property type="entry name" value="MOSC"/>
    <property type="match status" value="1"/>
</dbReference>
<dbReference type="Proteomes" id="UP000635726">
    <property type="component" value="Unassembled WGS sequence"/>
</dbReference>
<dbReference type="InterPro" id="IPR011037">
    <property type="entry name" value="Pyrv_Knase-like_insert_dom_sf"/>
</dbReference>
<reference evidence="2" key="2">
    <citation type="submission" date="2020-09" db="EMBL/GenBank/DDBJ databases">
        <authorList>
            <person name="Sun Q."/>
            <person name="Ohkuma M."/>
        </authorList>
    </citation>
    <scope>NUCLEOTIDE SEQUENCE</scope>
    <source>
        <strain evidence="2">JCM 14371</strain>
    </source>
</reference>
<dbReference type="EMBL" id="BMOE01000001">
    <property type="protein sequence ID" value="GGJ61287.1"/>
    <property type="molecule type" value="Genomic_DNA"/>
</dbReference>
<name>A0A917P4H4_9DEIO</name>
<gene>
    <name evidence="2" type="ORF">GCM10008939_01270</name>
</gene>
<proteinExistence type="predicted"/>
<evidence type="ECO:0000259" key="1">
    <source>
        <dbReference type="PROSITE" id="PS51340"/>
    </source>
</evidence>
<sequence length="222" mass="23625">MQMKIVSVNVGEAREIVLGRHRSRSGIDKRPVGGRVPVGAEGLNGDRVLNRKYHGGPDQAVYVYTLEDYDAFAERLGEVPAPGTFGENLTVSGLVSADVRIGTRLHFTAPGAQGQDGEGVVLEVTAPRIPCATFAAHLGDAGFVKVFRGVGRPGLYARVLRPGTVGAGDILTVEPGDAAFPTVGEEFELHYDARATPEALHRSLAAPIAARVREEYLSRLKG</sequence>
<dbReference type="Pfam" id="PF03473">
    <property type="entry name" value="MOSC"/>
    <property type="match status" value="1"/>
</dbReference>
<dbReference type="Gene3D" id="2.40.33.20">
    <property type="entry name" value="PK beta-barrel domain-like"/>
    <property type="match status" value="1"/>
</dbReference>
<dbReference type="AlphaFoldDB" id="A0A917P4H4"/>
<dbReference type="InterPro" id="IPR005302">
    <property type="entry name" value="MoCF_Sase_C"/>
</dbReference>